<reference evidence="4 5" key="1">
    <citation type="journal article" date="2024" name="Insects">
        <title>An Improved Chromosome-Level Genome Assembly of the Firefly Pyrocoelia pectoralis.</title>
        <authorList>
            <person name="Fu X."/>
            <person name="Meyer-Rochow V.B."/>
            <person name="Ballantyne L."/>
            <person name="Zhu X."/>
        </authorList>
    </citation>
    <scope>NUCLEOTIDE SEQUENCE [LARGE SCALE GENOMIC DNA]</scope>
    <source>
        <strain evidence="4">XCY_ONT2</strain>
    </source>
</reference>
<dbReference type="InterPro" id="IPR036116">
    <property type="entry name" value="FN3_sf"/>
</dbReference>
<dbReference type="AlphaFoldDB" id="A0AAN7VPI7"/>
<dbReference type="InterPro" id="IPR013783">
    <property type="entry name" value="Ig-like_fold"/>
</dbReference>
<accession>A0AAN7VPI7</accession>
<feature type="transmembrane region" description="Helical" evidence="1">
    <location>
        <begin position="61"/>
        <end position="83"/>
    </location>
</feature>
<dbReference type="PROSITE" id="PS50853">
    <property type="entry name" value="FN3"/>
    <property type="match status" value="1"/>
</dbReference>
<evidence type="ECO:0000259" key="3">
    <source>
        <dbReference type="PROSITE" id="PS50853"/>
    </source>
</evidence>
<proteinExistence type="predicted"/>
<dbReference type="PANTHER" id="PTHR23278:SF28">
    <property type="entry name" value="SIDESTEP IV, ISOFORM C"/>
    <property type="match status" value="1"/>
</dbReference>
<dbReference type="Proteomes" id="UP001329430">
    <property type="component" value="Chromosome 2"/>
</dbReference>
<dbReference type="CDD" id="cd00063">
    <property type="entry name" value="FN3"/>
    <property type="match status" value="1"/>
</dbReference>
<evidence type="ECO:0000313" key="4">
    <source>
        <dbReference type="EMBL" id="KAK5647879.1"/>
    </source>
</evidence>
<dbReference type="PANTHER" id="PTHR23278">
    <property type="entry name" value="SIDESTEP PROTEIN"/>
    <property type="match status" value="1"/>
</dbReference>
<keyword evidence="1" id="KW-1133">Transmembrane helix</keyword>
<gene>
    <name evidence="4" type="ORF">RI129_002771</name>
</gene>
<feature type="domain" description="Fibronectin type-III" evidence="3">
    <location>
        <begin position="218"/>
        <end position="313"/>
    </location>
</feature>
<dbReference type="EMBL" id="JAVRBK010000002">
    <property type="protein sequence ID" value="KAK5647879.1"/>
    <property type="molecule type" value="Genomic_DNA"/>
</dbReference>
<comment type="caution">
    <text evidence="4">The sequence shown here is derived from an EMBL/GenBank/DDBJ whole genome shotgun (WGS) entry which is preliminary data.</text>
</comment>
<dbReference type="InterPro" id="IPR036179">
    <property type="entry name" value="Ig-like_dom_sf"/>
</dbReference>
<organism evidence="4 5">
    <name type="scientific">Pyrocoelia pectoralis</name>
    <dbReference type="NCBI Taxonomy" id="417401"/>
    <lineage>
        <taxon>Eukaryota</taxon>
        <taxon>Metazoa</taxon>
        <taxon>Ecdysozoa</taxon>
        <taxon>Arthropoda</taxon>
        <taxon>Hexapoda</taxon>
        <taxon>Insecta</taxon>
        <taxon>Pterygota</taxon>
        <taxon>Neoptera</taxon>
        <taxon>Endopterygota</taxon>
        <taxon>Coleoptera</taxon>
        <taxon>Polyphaga</taxon>
        <taxon>Elateriformia</taxon>
        <taxon>Elateroidea</taxon>
        <taxon>Lampyridae</taxon>
        <taxon>Lampyrinae</taxon>
        <taxon>Pyrocoelia</taxon>
    </lineage>
</organism>
<dbReference type="PROSITE" id="PS50835">
    <property type="entry name" value="IG_LIKE"/>
    <property type="match status" value="1"/>
</dbReference>
<keyword evidence="1" id="KW-0472">Membrane</keyword>
<feature type="domain" description="Ig-like" evidence="2">
    <location>
        <begin position="121"/>
        <end position="196"/>
    </location>
</feature>
<evidence type="ECO:0000313" key="5">
    <source>
        <dbReference type="Proteomes" id="UP001329430"/>
    </source>
</evidence>
<evidence type="ECO:0000259" key="2">
    <source>
        <dbReference type="PROSITE" id="PS50835"/>
    </source>
</evidence>
<dbReference type="Gene3D" id="2.60.40.10">
    <property type="entry name" value="Immunoglobulins"/>
    <property type="match status" value="1"/>
</dbReference>
<name>A0AAN7VPI7_9COLE</name>
<dbReference type="SUPFAM" id="SSF48726">
    <property type="entry name" value="Immunoglobulin"/>
    <property type="match status" value="1"/>
</dbReference>
<dbReference type="SUPFAM" id="SSF49265">
    <property type="entry name" value="Fibronectin type III"/>
    <property type="match status" value="1"/>
</dbReference>
<dbReference type="InterPro" id="IPR007110">
    <property type="entry name" value="Ig-like_dom"/>
</dbReference>
<evidence type="ECO:0008006" key="6">
    <source>
        <dbReference type="Google" id="ProtNLM"/>
    </source>
</evidence>
<evidence type="ECO:0000256" key="1">
    <source>
        <dbReference type="SAM" id="Phobius"/>
    </source>
</evidence>
<protein>
    <recommendedName>
        <fullName evidence="6">Ig-like domain-containing protein</fullName>
    </recommendedName>
</protein>
<dbReference type="InterPro" id="IPR003961">
    <property type="entry name" value="FN3_dom"/>
</dbReference>
<keyword evidence="1" id="KW-0812">Transmembrane</keyword>
<sequence length="319" mass="35984">MLGYIKDFTNASLLFSSNTYLRLYKDFNLLILVEKILFTCLENSRLLSTIKPRFFVASTNLILTLFTEMSILSTFMIFLMLFLQIHIATVLSKLIFKPLPWHHSAILDKSVLIFIKALDAPICIQEREELFGALKQETVMLKCQVDANPAIVTFHWTFNNSGDLTEVPASRFTSELTTSRLNYTPVSDMEYGTLSCWGDNEVGYQRNPCVFQIVAAGRPFPLLNCTVMNQTSDSLQVECIESFDGGLPQSFLMEILELPSLELRLNATTYKTPPIFYAEGLEPGISYRILLYAINAKGRSDPTVIDAITFKGVAKYTGN</sequence>
<keyword evidence="5" id="KW-1185">Reference proteome</keyword>